<keyword evidence="1" id="KW-0472">Membrane</keyword>
<evidence type="ECO:0000313" key="2">
    <source>
        <dbReference type="EMBL" id="AEH51237.1"/>
    </source>
</evidence>
<dbReference type="KEGG" id="tta:Theth_1165"/>
<keyword evidence="1" id="KW-0812">Transmembrane</keyword>
<dbReference type="STRING" id="688269.Theth_1165"/>
<proteinExistence type="predicted"/>
<name>F7YTL5_9THEM</name>
<feature type="transmembrane region" description="Helical" evidence="1">
    <location>
        <begin position="6"/>
        <end position="25"/>
    </location>
</feature>
<evidence type="ECO:0000313" key="3">
    <source>
        <dbReference type="Proteomes" id="UP000006804"/>
    </source>
</evidence>
<dbReference type="EMBL" id="CP002351">
    <property type="protein sequence ID" value="AEH51237.1"/>
    <property type="molecule type" value="Genomic_DNA"/>
</dbReference>
<sequence precursor="true">MEILGYALFGILLIILIRGPIGRLLGDLTNGDWESIKKGLWWKNYWRDVKAAREEQNKK</sequence>
<dbReference type="Proteomes" id="UP000006804">
    <property type="component" value="Chromosome"/>
</dbReference>
<dbReference type="HOGENOM" id="CLU_2957271_0_0_0"/>
<dbReference type="RefSeq" id="WP_013932456.1">
    <property type="nucleotide sequence ID" value="NC_015707.1"/>
</dbReference>
<dbReference type="PATRIC" id="fig|688269.3.peg.1201"/>
<accession>F7YTL5</accession>
<protein>
    <submittedName>
        <fullName evidence="2">Uncharacterized protein</fullName>
    </submittedName>
</protein>
<evidence type="ECO:0000256" key="1">
    <source>
        <dbReference type="SAM" id="Phobius"/>
    </source>
</evidence>
<organism evidence="2 3">
    <name type="scientific">Pseudothermotoga thermarum DSM 5069</name>
    <dbReference type="NCBI Taxonomy" id="688269"/>
    <lineage>
        <taxon>Bacteria</taxon>
        <taxon>Thermotogati</taxon>
        <taxon>Thermotogota</taxon>
        <taxon>Thermotogae</taxon>
        <taxon>Thermotogales</taxon>
        <taxon>Thermotogaceae</taxon>
        <taxon>Pseudothermotoga</taxon>
    </lineage>
</organism>
<dbReference type="AlphaFoldDB" id="F7YTL5"/>
<gene>
    <name evidence="2" type="ORF">Theth_1165</name>
</gene>
<reference evidence="2 3" key="1">
    <citation type="submission" date="2010-11" db="EMBL/GenBank/DDBJ databases">
        <title>The complete genome of Thermotoga thermarum DSM 5069.</title>
        <authorList>
            <consortium name="US DOE Joint Genome Institute (JGI-PGF)"/>
            <person name="Lucas S."/>
            <person name="Copeland A."/>
            <person name="Lapidus A."/>
            <person name="Bruce D."/>
            <person name="Goodwin L."/>
            <person name="Pitluck S."/>
            <person name="Kyrpides N."/>
            <person name="Mavromatis K."/>
            <person name="Ivanova N."/>
            <person name="Zeytun A."/>
            <person name="Brettin T."/>
            <person name="Detter J.C."/>
            <person name="Tapia R."/>
            <person name="Han C."/>
            <person name="Land M."/>
            <person name="Hauser L."/>
            <person name="Markowitz V."/>
            <person name="Cheng J.-F."/>
            <person name="Hugenholtz P."/>
            <person name="Woyke T."/>
            <person name="Wu D."/>
            <person name="Spring S."/>
            <person name="Schroeder M."/>
            <person name="Brambilla E."/>
            <person name="Klenk H.-P."/>
            <person name="Eisen J.A."/>
        </authorList>
    </citation>
    <scope>NUCLEOTIDE SEQUENCE [LARGE SCALE GENOMIC DNA]</scope>
    <source>
        <strain evidence="2 3">DSM 5069</strain>
    </source>
</reference>
<keyword evidence="3" id="KW-1185">Reference proteome</keyword>
<keyword evidence="1" id="KW-1133">Transmembrane helix</keyword>